<organism evidence="1 2">
    <name type="scientific">Cotesia glomerata</name>
    <name type="common">Lepidopteran parasitic wasp</name>
    <name type="synonym">Apanteles glomeratus</name>
    <dbReference type="NCBI Taxonomy" id="32391"/>
    <lineage>
        <taxon>Eukaryota</taxon>
        <taxon>Metazoa</taxon>
        <taxon>Ecdysozoa</taxon>
        <taxon>Arthropoda</taxon>
        <taxon>Hexapoda</taxon>
        <taxon>Insecta</taxon>
        <taxon>Pterygota</taxon>
        <taxon>Neoptera</taxon>
        <taxon>Endopterygota</taxon>
        <taxon>Hymenoptera</taxon>
        <taxon>Apocrita</taxon>
        <taxon>Ichneumonoidea</taxon>
        <taxon>Braconidae</taxon>
        <taxon>Microgastrinae</taxon>
        <taxon>Cotesia</taxon>
    </lineage>
</organism>
<gene>
    <name evidence="1" type="ORF">KQX54_016348</name>
</gene>
<evidence type="ECO:0000313" key="2">
    <source>
        <dbReference type="Proteomes" id="UP000826195"/>
    </source>
</evidence>
<dbReference type="Proteomes" id="UP000826195">
    <property type="component" value="Unassembled WGS sequence"/>
</dbReference>
<comment type="caution">
    <text evidence="1">The sequence shown here is derived from an EMBL/GenBank/DDBJ whole genome shotgun (WGS) entry which is preliminary data.</text>
</comment>
<evidence type="ECO:0000313" key="1">
    <source>
        <dbReference type="EMBL" id="KAH0546950.1"/>
    </source>
</evidence>
<protein>
    <submittedName>
        <fullName evidence="1">Uncharacterized protein</fullName>
    </submittedName>
</protein>
<dbReference type="AlphaFoldDB" id="A0AAV7I8B0"/>
<name>A0AAV7I8B0_COTGL</name>
<accession>A0AAV7I8B0</accession>
<keyword evidence="2" id="KW-1185">Reference proteome</keyword>
<dbReference type="EMBL" id="JAHXZJ010002237">
    <property type="protein sequence ID" value="KAH0546950.1"/>
    <property type="molecule type" value="Genomic_DNA"/>
</dbReference>
<proteinExistence type="predicted"/>
<sequence>MSSQWNTTKRICLDSSIGFYPLELRVRLNHEHRDTQETLTVLDRLDLDTEKPSDEELARKFGFEEAYYENRLTWWQKLKPKIWSLFDEPYSSNAAKVVVAIKPLQRAHSVASFSPEVGNPQ</sequence>
<reference evidence="1 2" key="1">
    <citation type="journal article" date="2021" name="J. Hered.">
        <title>A chromosome-level genome assembly of the parasitoid wasp, Cotesia glomerata (Hymenoptera: Braconidae).</title>
        <authorList>
            <person name="Pinto B.J."/>
            <person name="Weis J.J."/>
            <person name="Gamble T."/>
            <person name="Ode P.J."/>
            <person name="Paul R."/>
            <person name="Zaspel J.M."/>
        </authorList>
    </citation>
    <scope>NUCLEOTIDE SEQUENCE [LARGE SCALE GENOMIC DNA]</scope>
    <source>
        <strain evidence="1">CgM1</strain>
    </source>
</reference>